<comment type="subunit">
    <text evidence="8">Part of the 50S ribosomal subunit.</text>
</comment>
<keyword evidence="4 8" id="KW-0689">Ribosomal protein</keyword>
<evidence type="ECO:0000256" key="4">
    <source>
        <dbReference type="ARBA" id="ARBA00022980"/>
    </source>
</evidence>
<dbReference type="GO" id="GO:0003735">
    <property type="term" value="F:structural constituent of ribosome"/>
    <property type="evidence" value="ECO:0007669"/>
    <property type="project" value="InterPro"/>
</dbReference>
<evidence type="ECO:0000259" key="10">
    <source>
        <dbReference type="SMART" id="SM00739"/>
    </source>
</evidence>
<dbReference type="InterPro" id="IPR014722">
    <property type="entry name" value="Rib_uL2_dom2"/>
</dbReference>
<dbReference type="Pfam" id="PF00467">
    <property type="entry name" value="KOW"/>
    <property type="match status" value="1"/>
</dbReference>
<dbReference type="HAMAP" id="MF_01326_B">
    <property type="entry name" value="Ribosomal_uL24_B"/>
    <property type="match status" value="1"/>
</dbReference>
<comment type="similarity">
    <text evidence="1 8 9">Belongs to the universal ribosomal protein uL24 family.</text>
</comment>
<dbReference type="SMART" id="SM00739">
    <property type="entry name" value="KOW"/>
    <property type="match status" value="1"/>
</dbReference>
<evidence type="ECO:0000256" key="6">
    <source>
        <dbReference type="ARBA" id="ARBA00035206"/>
    </source>
</evidence>
<evidence type="ECO:0000256" key="2">
    <source>
        <dbReference type="ARBA" id="ARBA00022730"/>
    </source>
</evidence>
<dbReference type="Gene3D" id="2.30.30.30">
    <property type="match status" value="1"/>
</dbReference>
<evidence type="ECO:0000256" key="1">
    <source>
        <dbReference type="ARBA" id="ARBA00010618"/>
    </source>
</evidence>
<dbReference type="InterPro" id="IPR003256">
    <property type="entry name" value="Ribosomal_uL24"/>
</dbReference>
<evidence type="ECO:0000256" key="7">
    <source>
        <dbReference type="ARBA" id="ARBA00058688"/>
    </source>
</evidence>
<evidence type="ECO:0000313" key="12">
    <source>
        <dbReference type="Proteomes" id="UP000248395"/>
    </source>
</evidence>
<evidence type="ECO:0000256" key="3">
    <source>
        <dbReference type="ARBA" id="ARBA00022884"/>
    </source>
</evidence>
<evidence type="ECO:0000256" key="8">
    <source>
        <dbReference type="HAMAP-Rule" id="MF_01326"/>
    </source>
</evidence>
<dbReference type="OrthoDB" id="9807419at2"/>
<dbReference type="InterPro" id="IPR005824">
    <property type="entry name" value="KOW"/>
</dbReference>
<dbReference type="FunFam" id="2.30.30.30:FF:000004">
    <property type="entry name" value="50S ribosomal protein L24"/>
    <property type="match status" value="1"/>
</dbReference>
<dbReference type="AlphaFoldDB" id="A0A318JNG6"/>
<evidence type="ECO:0000313" key="11">
    <source>
        <dbReference type="EMBL" id="PXX41732.1"/>
    </source>
</evidence>
<dbReference type="GO" id="GO:1990904">
    <property type="term" value="C:ribonucleoprotein complex"/>
    <property type="evidence" value="ECO:0007669"/>
    <property type="project" value="UniProtKB-KW"/>
</dbReference>
<reference evidence="11 12" key="1">
    <citation type="submission" date="2018-05" db="EMBL/GenBank/DDBJ databases">
        <title>Genomic Encyclopedia of Type Strains, Phase IV (KMG-IV): sequencing the most valuable type-strain genomes for metagenomic binning, comparative biology and taxonomic classification.</title>
        <authorList>
            <person name="Goeker M."/>
        </authorList>
    </citation>
    <scope>NUCLEOTIDE SEQUENCE [LARGE SCALE GENOMIC DNA]</scope>
    <source>
        <strain evidence="11 12">DSM 25134</strain>
    </source>
</reference>
<keyword evidence="5 8" id="KW-0687">Ribonucleoprotein</keyword>
<dbReference type="CDD" id="cd06089">
    <property type="entry name" value="KOW_RPL26"/>
    <property type="match status" value="1"/>
</dbReference>
<dbReference type="PANTHER" id="PTHR12903">
    <property type="entry name" value="MITOCHONDRIAL RIBOSOMAL PROTEIN L24"/>
    <property type="match status" value="1"/>
</dbReference>
<feature type="domain" description="KOW" evidence="10">
    <location>
        <begin position="3"/>
        <end position="30"/>
    </location>
</feature>
<evidence type="ECO:0000256" key="9">
    <source>
        <dbReference type="RuleBase" id="RU003477"/>
    </source>
</evidence>
<dbReference type="PROSITE" id="PS01108">
    <property type="entry name" value="RIBOSOMAL_L24"/>
    <property type="match status" value="1"/>
</dbReference>
<dbReference type="GO" id="GO:0019843">
    <property type="term" value="F:rRNA binding"/>
    <property type="evidence" value="ECO:0007669"/>
    <property type="project" value="UniProtKB-UniRule"/>
</dbReference>
<dbReference type="RefSeq" id="WP_059287129.1">
    <property type="nucleotide sequence ID" value="NZ_LNQU01000152.1"/>
</dbReference>
<comment type="function">
    <text evidence="8">One of two assembly initiator proteins, it binds directly to the 5'-end of the 23S rRNA, where it nucleates assembly of the 50S subunit.</text>
</comment>
<dbReference type="GO" id="GO:0006412">
    <property type="term" value="P:translation"/>
    <property type="evidence" value="ECO:0007669"/>
    <property type="project" value="UniProtKB-UniRule"/>
</dbReference>
<dbReference type="InterPro" id="IPR008991">
    <property type="entry name" value="Translation_prot_SH3-like_sf"/>
</dbReference>
<organism evidence="11 12">
    <name type="scientific">Aquitalea magnusonii</name>
    <dbReference type="NCBI Taxonomy" id="332411"/>
    <lineage>
        <taxon>Bacteria</taxon>
        <taxon>Pseudomonadati</taxon>
        <taxon>Pseudomonadota</taxon>
        <taxon>Betaproteobacteria</taxon>
        <taxon>Neisseriales</taxon>
        <taxon>Chromobacteriaceae</taxon>
        <taxon>Aquitalea</taxon>
    </lineage>
</organism>
<keyword evidence="3 8" id="KW-0694">RNA-binding</keyword>
<accession>A0A318JNG6</accession>
<protein>
    <recommendedName>
        <fullName evidence="6 8">Large ribosomal subunit protein uL24</fullName>
    </recommendedName>
</protein>
<dbReference type="GO" id="GO:0005840">
    <property type="term" value="C:ribosome"/>
    <property type="evidence" value="ECO:0007669"/>
    <property type="project" value="UniProtKB-KW"/>
</dbReference>
<dbReference type="EMBL" id="QJKC01000023">
    <property type="protein sequence ID" value="PXX41732.1"/>
    <property type="molecule type" value="Genomic_DNA"/>
</dbReference>
<dbReference type="InterPro" id="IPR041988">
    <property type="entry name" value="Ribosomal_uL24_KOW"/>
</dbReference>
<name>A0A318JNG6_9NEIS</name>
<dbReference type="InterPro" id="IPR057264">
    <property type="entry name" value="Ribosomal_uL24_C"/>
</dbReference>
<keyword evidence="2 8" id="KW-0699">rRNA-binding</keyword>
<gene>
    <name evidence="8" type="primary">rplX</name>
    <name evidence="11" type="ORF">DFR38_12314</name>
</gene>
<dbReference type="Proteomes" id="UP000248395">
    <property type="component" value="Unassembled WGS sequence"/>
</dbReference>
<keyword evidence="12" id="KW-1185">Reference proteome</keyword>
<dbReference type="SUPFAM" id="SSF50104">
    <property type="entry name" value="Translation proteins SH3-like domain"/>
    <property type="match status" value="1"/>
</dbReference>
<comment type="function">
    <text evidence="7 8">One of the proteins that surrounds the polypeptide exit tunnel on the outside of the subunit.</text>
</comment>
<comment type="caution">
    <text evidence="11">The sequence shown here is derived from an EMBL/GenBank/DDBJ whole genome shotgun (WGS) entry which is preliminary data.</text>
</comment>
<dbReference type="InterPro" id="IPR005825">
    <property type="entry name" value="Ribosomal_uL24_CS"/>
</dbReference>
<proteinExistence type="inferred from homology"/>
<evidence type="ECO:0000256" key="5">
    <source>
        <dbReference type="ARBA" id="ARBA00023274"/>
    </source>
</evidence>
<dbReference type="NCBIfam" id="TIGR01079">
    <property type="entry name" value="rplX_bact"/>
    <property type="match status" value="1"/>
</dbReference>
<sequence length="104" mass="11274">MRKIRKGDEVVVITGKDKGKRGTVLRVLEEKLVVEGVNIAKKHQKPNPVRGVAGGIVEKIMPVDASNVAIFNPASQKADRVGFKTLEDGRKVRVFKSNGEVIGA</sequence>
<dbReference type="Pfam" id="PF17136">
    <property type="entry name" value="ribosomal_L24"/>
    <property type="match status" value="1"/>
</dbReference>